<evidence type="ECO:0000259" key="2">
    <source>
        <dbReference type="PROSITE" id="PS51736"/>
    </source>
</evidence>
<comment type="caution">
    <text evidence="3">The sequence shown here is derived from an EMBL/GenBank/DDBJ whole genome shotgun (WGS) entry which is preliminary data.</text>
</comment>
<dbReference type="InterPro" id="IPR036162">
    <property type="entry name" value="Resolvase-like_N_sf"/>
</dbReference>
<feature type="domain" description="Resolvase/invertase-type recombinase catalytic" evidence="2">
    <location>
        <begin position="8"/>
        <end position="143"/>
    </location>
</feature>
<dbReference type="Proteomes" id="UP000035955">
    <property type="component" value="Unassembled WGS sequence"/>
</dbReference>
<accession>A0A0J6S1S5</accession>
<dbReference type="EMBL" id="LABY01000367">
    <property type="protein sequence ID" value="KMO27594.1"/>
    <property type="molecule type" value="Genomic_DNA"/>
</dbReference>
<keyword evidence="4" id="KW-1185">Reference proteome</keyword>
<dbReference type="CDD" id="cd03768">
    <property type="entry name" value="SR_ResInv"/>
    <property type="match status" value="1"/>
</dbReference>
<evidence type="ECO:0000313" key="4">
    <source>
        <dbReference type="Proteomes" id="UP000035955"/>
    </source>
</evidence>
<comment type="similarity">
    <text evidence="1">Belongs to the site-specific recombinase resolvase family.</text>
</comment>
<proteinExistence type="inferred from homology"/>
<sequence length="199" mass="21981">MGGATVGRRCGYSRVSTSDQDWTIQLDALAKAGVDDRDVYREKASGARRGRTELRRVLDLLRQDDQIAVFALDRLARSPLHLLQIVEKIEAKGAKLVSLREQIDTGSAMRRFFITVVGSVAALERDLILARTKAGAALARERGVRFGRPPKLTPALIRQVLLAHDDPETTVPETCRILGISRSSYYAALRSGREEVRAA</sequence>
<organism evidence="3 4">
    <name type="scientific">Methylobacterium variabile</name>
    <dbReference type="NCBI Taxonomy" id="298794"/>
    <lineage>
        <taxon>Bacteria</taxon>
        <taxon>Pseudomonadati</taxon>
        <taxon>Pseudomonadota</taxon>
        <taxon>Alphaproteobacteria</taxon>
        <taxon>Hyphomicrobiales</taxon>
        <taxon>Methylobacteriaceae</taxon>
        <taxon>Methylobacterium</taxon>
    </lineage>
</organism>
<dbReference type="AlphaFoldDB" id="A0A0J6S1S5"/>
<dbReference type="OrthoDB" id="9800103at2"/>
<protein>
    <recommendedName>
        <fullName evidence="2">Resolvase/invertase-type recombinase catalytic domain-containing protein</fullName>
    </recommendedName>
</protein>
<dbReference type="PANTHER" id="PTHR30461">
    <property type="entry name" value="DNA-INVERTASE FROM LAMBDOID PROPHAGE"/>
    <property type="match status" value="1"/>
</dbReference>
<dbReference type="SUPFAM" id="SSF53041">
    <property type="entry name" value="Resolvase-like"/>
    <property type="match status" value="1"/>
</dbReference>
<dbReference type="GO" id="GO:0003677">
    <property type="term" value="F:DNA binding"/>
    <property type="evidence" value="ECO:0007669"/>
    <property type="project" value="InterPro"/>
</dbReference>
<gene>
    <name evidence="3" type="ORF">VQ02_33060</name>
</gene>
<dbReference type="PROSITE" id="PS51736">
    <property type="entry name" value="RECOMBINASES_3"/>
    <property type="match status" value="1"/>
</dbReference>
<dbReference type="SMART" id="SM00857">
    <property type="entry name" value="Resolvase"/>
    <property type="match status" value="1"/>
</dbReference>
<dbReference type="Gene3D" id="3.40.50.1390">
    <property type="entry name" value="Resolvase, N-terminal catalytic domain"/>
    <property type="match status" value="1"/>
</dbReference>
<dbReference type="PATRIC" id="fig|298794.3.peg.5282"/>
<dbReference type="InterPro" id="IPR006119">
    <property type="entry name" value="Resolv_N"/>
</dbReference>
<dbReference type="Pfam" id="PF00239">
    <property type="entry name" value="Resolvase"/>
    <property type="match status" value="1"/>
</dbReference>
<name>A0A0J6S1S5_9HYPH</name>
<dbReference type="RefSeq" id="WP_048448501.1">
    <property type="nucleotide sequence ID" value="NZ_LABY01000367.1"/>
</dbReference>
<dbReference type="PANTHER" id="PTHR30461:SF26">
    <property type="entry name" value="RESOLVASE HOMOLOG YNEB"/>
    <property type="match status" value="1"/>
</dbReference>
<evidence type="ECO:0000313" key="3">
    <source>
        <dbReference type="EMBL" id="KMO27594.1"/>
    </source>
</evidence>
<dbReference type="GO" id="GO:0000150">
    <property type="term" value="F:DNA strand exchange activity"/>
    <property type="evidence" value="ECO:0007669"/>
    <property type="project" value="InterPro"/>
</dbReference>
<evidence type="ECO:0000256" key="1">
    <source>
        <dbReference type="ARBA" id="ARBA00009913"/>
    </source>
</evidence>
<reference evidence="3 4" key="1">
    <citation type="submission" date="2015-03" db="EMBL/GenBank/DDBJ databases">
        <title>Genome sequencing of Methylobacterium variabile DSM 16961.</title>
        <authorList>
            <person name="Chaudhry V."/>
            <person name="Patil P.B."/>
        </authorList>
    </citation>
    <scope>NUCLEOTIDE SEQUENCE [LARGE SCALE GENOMIC DNA]</scope>
    <source>
        <strain evidence="3 4">DSM 16961</strain>
    </source>
</reference>
<dbReference type="InterPro" id="IPR050639">
    <property type="entry name" value="SSR_resolvase"/>
</dbReference>